<dbReference type="Proteomes" id="UP000199601">
    <property type="component" value="Unassembled WGS sequence"/>
</dbReference>
<dbReference type="EMBL" id="CTEC01000001">
    <property type="protein sequence ID" value="CQD01996.1"/>
    <property type="molecule type" value="Genomic_DNA"/>
</dbReference>
<gene>
    <name evidence="1" type="ORF">BN000_00049</name>
</gene>
<name>A0A0U1CU36_9MYCO</name>
<accession>A0A0U1CU36</accession>
<sequence>MYGTLDEIPWNTVTAVIGPSGNAVGIDSDGYAVWFNGPHRGQRIPLGAGGPWKLADVICRRHGRKMYSEHDRPGSPLLFFHTDDDTRCLPA</sequence>
<organism evidence="1 2">
    <name type="scientific">Mycobacterium europaeum</name>
    <dbReference type="NCBI Taxonomy" id="761804"/>
    <lineage>
        <taxon>Bacteria</taxon>
        <taxon>Bacillati</taxon>
        <taxon>Actinomycetota</taxon>
        <taxon>Actinomycetes</taxon>
        <taxon>Mycobacteriales</taxon>
        <taxon>Mycobacteriaceae</taxon>
        <taxon>Mycobacterium</taxon>
        <taxon>Mycobacterium simiae complex</taxon>
    </lineage>
</organism>
<protein>
    <submittedName>
        <fullName evidence="1">Uncharacterized protein</fullName>
    </submittedName>
</protein>
<evidence type="ECO:0000313" key="2">
    <source>
        <dbReference type="Proteomes" id="UP000199601"/>
    </source>
</evidence>
<keyword evidence="2" id="KW-1185">Reference proteome</keyword>
<proteinExistence type="predicted"/>
<dbReference type="AlphaFoldDB" id="A0A0U1CU36"/>
<reference evidence="2" key="1">
    <citation type="submission" date="2015-03" db="EMBL/GenBank/DDBJ databases">
        <authorList>
            <person name="Urmite Genomes"/>
        </authorList>
    </citation>
    <scope>NUCLEOTIDE SEQUENCE [LARGE SCALE GENOMIC DNA]</scope>
    <source>
        <strain evidence="2">CSUR P1344</strain>
    </source>
</reference>
<evidence type="ECO:0000313" key="1">
    <source>
        <dbReference type="EMBL" id="CQD01996.1"/>
    </source>
</evidence>